<dbReference type="EMBL" id="MU266399">
    <property type="protein sequence ID" value="KAH7925587.1"/>
    <property type="molecule type" value="Genomic_DNA"/>
</dbReference>
<proteinExistence type="predicted"/>
<name>A0ACB8BJ84_9AGAM</name>
<dbReference type="Proteomes" id="UP000790709">
    <property type="component" value="Unassembled WGS sequence"/>
</dbReference>
<gene>
    <name evidence="1" type="ORF">BV22DRAFT_424524</name>
</gene>
<evidence type="ECO:0000313" key="1">
    <source>
        <dbReference type="EMBL" id="KAH7925587.1"/>
    </source>
</evidence>
<sequence length="277" mass="30404">MSFRGVVFLNDGNEMPTIAFGTGSTMKYKDVTVYVQQAIEAGICHIDTAARYGTECSVGIAIEESGLKRSDLFVTSKYGGGDIQLAVRESLSELGLDYLDLYLVHFPGLLTDYEANWREFEMIKEQGLAMSIGVSNFDLEKLQRIMNIARIKPAVNQIELHPYNYASHKTLLKYAASHGVAIAAYGSLCSLTTFAGGPVDAPIHAAARRLHVTPTQVIFSWVRSKGVTIVTTSRSKERLQEYLAVEDLPRLSREEIAAIDSAGAKGAPCPAPPKLWW</sequence>
<protein>
    <submittedName>
        <fullName evidence="1">Aldo/keto reductase</fullName>
    </submittedName>
</protein>
<keyword evidence="2" id="KW-1185">Reference proteome</keyword>
<reference evidence="1" key="1">
    <citation type="journal article" date="2021" name="New Phytol.">
        <title>Evolutionary innovations through gain and loss of genes in the ectomycorrhizal Boletales.</title>
        <authorList>
            <person name="Wu G."/>
            <person name="Miyauchi S."/>
            <person name="Morin E."/>
            <person name="Kuo A."/>
            <person name="Drula E."/>
            <person name="Varga T."/>
            <person name="Kohler A."/>
            <person name="Feng B."/>
            <person name="Cao Y."/>
            <person name="Lipzen A."/>
            <person name="Daum C."/>
            <person name="Hundley H."/>
            <person name="Pangilinan J."/>
            <person name="Johnson J."/>
            <person name="Barry K."/>
            <person name="LaButti K."/>
            <person name="Ng V."/>
            <person name="Ahrendt S."/>
            <person name="Min B."/>
            <person name="Choi I.G."/>
            <person name="Park H."/>
            <person name="Plett J.M."/>
            <person name="Magnuson J."/>
            <person name="Spatafora J.W."/>
            <person name="Nagy L.G."/>
            <person name="Henrissat B."/>
            <person name="Grigoriev I.V."/>
            <person name="Yang Z.L."/>
            <person name="Xu J."/>
            <person name="Martin F.M."/>
        </authorList>
    </citation>
    <scope>NUCLEOTIDE SEQUENCE</scope>
    <source>
        <strain evidence="1">KUC20120723A-06</strain>
    </source>
</reference>
<accession>A0ACB8BJ84</accession>
<comment type="caution">
    <text evidence="1">The sequence shown here is derived from an EMBL/GenBank/DDBJ whole genome shotgun (WGS) entry which is preliminary data.</text>
</comment>
<evidence type="ECO:0000313" key="2">
    <source>
        <dbReference type="Proteomes" id="UP000790709"/>
    </source>
</evidence>
<organism evidence="1 2">
    <name type="scientific">Leucogyrophana mollusca</name>
    <dbReference type="NCBI Taxonomy" id="85980"/>
    <lineage>
        <taxon>Eukaryota</taxon>
        <taxon>Fungi</taxon>
        <taxon>Dikarya</taxon>
        <taxon>Basidiomycota</taxon>
        <taxon>Agaricomycotina</taxon>
        <taxon>Agaricomycetes</taxon>
        <taxon>Agaricomycetidae</taxon>
        <taxon>Boletales</taxon>
        <taxon>Boletales incertae sedis</taxon>
        <taxon>Leucogyrophana</taxon>
    </lineage>
</organism>